<dbReference type="RefSeq" id="WP_198349191.1">
    <property type="nucleotide sequence ID" value="NZ_WSEL01000003.1"/>
</dbReference>
<dbReference type="Proteomes" id="UP000469385">
    <property type="component" value="Unassembled WGS sequence"/>
</dbReference>
<gene>
    <name evidence="1" type="ORF">GON04_02760</name>
</gene>
<evidence type="ECO:0000313" key="1">
    <source>
        <dbReference type="EMBL" id="MVQ28355.1"/>
    </source>
</evidence>
<dbReference type="AlphaFoldDB" id="A0A6N8IP76"/>
<evidence type="ECO:0000313" key="2">
    <source>
        <dbReference type="Proteomes" id="UP000469385"/>
    </source>
</evidence>
<reference evidence="1 2" key="1">
    <citation type="submission" date="2019-12" db="EMBL/GenBank/DDBJ databases">
        <authorList>
            <person name="Huq M.A."/>
        </authorList>
    </citation>
    <scope>NUCLEOTIDE SEQUENCE [LARGE SCALE GENOMIC DNA]</scope>
    <source>
        <strain evidence="1 2">MAH-25</strain>
    </source>
</reference>
<organism evidence="1 2">
    <name type="scientific">Ramlibacter pinisoli</name>
    <dbReference type="NCBI Taxonomy" id="2682844"/>
    <lineage>
        <taxon>Bacteria</taxon>
        <taxon>Pseudomonadati</taxon>
        <taxon>Pseudomonadota</taxon>
        <taxon>Betaproteobacteria</taxon>
        <taxon>Burkholderiales</taxon>
        <taxon>Comamonadaceae</taxon>
        <taxon>Ramlibacter</taxon>
    </lineage>
</organism>
<proteinExistence type="predicted"/>
<keyword evidence="2" id="KW-1185">Reference proteome</keyword>
<comment type="caution">
    <text evidence="1">The sequence shown here is derived from an EMBL/GenBank/DDBJ whole genome shotgun (WGS) entry which is preliminary data.</text>
</comment>
<accession>A0A6N8IP76</accession>
<protein>
    <recommendedName>
        <fullName evidence="3">Energy transducer TonB</fullName>
    </recommendedName>
</protein>
<dbReference type="Gene3D" id="3.30.1150.10">
    <property type="match status" value="1"/>
</dbReference>
<name>A0A6N8IP76_9BURK</name>
<sequence length="155" mass="16490">MAGAWAGLLAACSGPLTLPSVGGFPGSAGGTQSAAGAVLPSDPSAARDWDEYRLRAARRIQVASAGETFAGALPDPLQSIPVLQVQLNRDGSVREILVLRVPGQSPQTVEMASRAIRRAAPFGSVAHLPRPWQFNETFLYNRELKFQLRTLVEAP</sequence>
<evidence type="ECO:0008006" key="3">
    <source>
        <dbReference type="Google" id="ProtNLM"/>
    </source>
</evidence>
<dbReference type="EMBL" id="WSEL01000003">
    <property type="protein sequence ID" value="MVQ28355.1"/>
    <property type="molecule type" value="Genomic_DNA"/>
</dbReference>